<evidence type="ECO:0000256" key="10">
    <source>
        <dbReference type="ARBA" id="ARBA00022723"/>
    </source>
</evidence>
<evidence type="ECO:0000256" key="8">
    <source>
        <dbReference type="ARBA" id="ARBA00022645"/>
    </source>
</evidence>
<dbReference type="GO" id="GO:0070573">
    <property type="term" value="F:metallodipeptidase activity"/>
    <property type="evidence" value="ECO:0007669"/>
    <property type="project" value="InterPro"/>
</dbReference>
<evidence type="ECO:0000256" key="2">
    <source>
        <dbReference type="ARBA" id="ARBA00004371"/>
    </source>
</evidence>
<keyword evidence="9" id="KW-0645">Protease</keyword>
<organism evidence="24 26">
    <name type="scientific">Didymodactylos carnosus</name>
    <dbReference type="NCBI Taxonomy" id="1234261"/>
    <lineage>
        <taxon>Eukaryota</taxon>
        <taxon>Metazoa</taxon>
        <taxon>Spiralia</taxon>
        <taxon>Gnathifera</taxon>
        <taxon>Rotifera</taxon>
        <taxon>Eurotatoria</taxon>
        <taxon>Bdelloidea</taxon>
        <taxon>Philodinida</taxon>
        <taxon>Philodinidae</taxon>
        <taxon>Didymodactylos</taxon>
    </lineage>
</organism>
<keyword evidence="8" id="KW-0121">Carboxypeptidase</keyword>
<dbReference type="Gene3D" id="3.40.630.10">
    <property type="entry name" value="Zn peptidases"/>
    <property type="match status" value="1"/>
</dbReference>
<comment type="subcellular location">
    <subcellularLocation>
        <location evidence="1">Endoplasmic reticulum</location>
    </subcellularLocation>
    <subcellularLocation>
        <location evidence="3">Golgi apparatus</location>
    </subcellularLocation>
    <subcellularLocation>
        <location evidence="2">Lysosome</location>
    </subcellularLocation>
    <subcellularLocation>
        <location evidence="4">Secreted</location>
    </subcellularLocation>
</comment>
<evidence type="ECO:0000256" key="6">
    <source>
        <dbReference type="ARBA" id="ARBA00014116"/>
    </source>
</evidence>
<evidence type="ECO:0000256" key="1">
    <source>
        <dbReference type="ARBA" id="ARBA00004240"/>
    </source>
</evidence>
<dbReference type="PANTHER" id="PTHR12053">
    <property type="entry name" value="PROTEASE FAMILY M28 PLASMA GLUTAMATE CARBOXYPEPTIDASE-RELATED"/>
    <property type="match status" value="1"/>
</dbReference>
<evidence type="ECO:0000313" key="24">
    <source>
        <dbReference type="EMBL" id="CAF0947076.1"/>
    </source>
</evidence>
<evidence type="ECO:0000256" key="4">
    <source>
        <dbReference type="ARBA" id="ARBA00004613"/>
    </source>
</evidence>
<keyword evidence="12" id="KW-0378">Hydrolase</keyword>
<dbReference type="CDD" id="cd03883">
    <property type="entry name" value="M28_Pgcp_like"/>
    <property type="match status" value="1"/>
</dbReference>
<dbReference type="PANTHER" id="PTHR12053:SF3">
    <property type="entry name" value="CARBOXYPEPTIDASE Q"/>
    <property type="match status" value="1"/>
</dbReference>
<evidence type="ECO:0000256" key="18">
    <source>
        <dbReference type="ARBA" id="ARBA00023180"/>
    </source>
</evidence>
<comment type="subunit">
    <text evidence="20">Homodimer. The monomeric form is inactive while the homodimer is active.</text>
</comment>
<keyword evidence="19" id="KW-0458">Lysosome</keyword>
<dbReference type="Pfam" id="PF04389">
    <property type="entry name" value="Peptidase_M28"/>
    <property type="match status" value="1"/>
</dbReference>
<dbReference type="OrthoDB" id="10013407at2759"/>
<proteinExistence type="inferred from homology"/>
<dbReference type="SUPFAM" id="SSF53187">
    <property type="entry name" value="Zn-dependent exopeptidases"/>
    <property type="match status" value="1"/>
</dbReference>
<accession>A0A814CZ95</accession>
<dbReference type="Gene3D" id="3.50.30.30">
    <property type="match status" value="1"/>
</dbReference>
<evidence type="ECO:0000256" key="17">
    <source>
        <dbReference type="ARBA" id="ARBA00023145"/>
    </source>
</evidence>
<dbReference type="InterPro" id="IPR007484">
    <property type="entry name" value="Peptidase_M28"/>
</dbReference>
<keyword evidence="11 22" id="KW-0732">Signal</keyword>
<evidence type="ECO:0000256" key="21">
    <source>
        <dbReference type="ARBA" id="ARBA00033328"/>
    </source>
</evidence>
<dbReference type="FunFam" id="3.40.630.10:FF:000036">
    <property type="entry name" value="Carboxypeptidase Q"/>
    <property type="match status" value="1"/>
</dbReference>
<evidence type="ECO:0000256" key="14">
    <source>
        <dbReference type="ARBA" id="ARBA00022833"/>
    </source>
</evidence>
<evidence type="ECO:0000256" key="22">
    <source>
        <dbReference type="SAM" id="SignalP"/>
    </source>
</evidence>
<keyword evidence="14" id="KW-0862">Zinc</keyword>
<dbReference type="GO" id="GO:0005764">
    <property type="term" value="C:lysosome"/>
    <property type="evidence" value="ECO:0007669"/>
    <property type="project" value="UniProtKB-SubCell"/>
</dbReference>
<sequence>MYLLLILLILSLTPLTNGKACLKSHYRSGFNEIRDHKQDAERIISYATQGKFKGVTYSRLANFTDNIGSRLCGSESLEKAVNWTRQAMLDDGLDNVHIEEVSLPHWVRGQEYVQLLEPRQKGLAMLGLGNSVGTGPNGITANVLVVQTFDELEQQCSKAKDKIVVYNSYCDWSLQPLQCYGVTVQYRSQGASRAAKCGALAALVKSAASFSIYSPHTGMMSYDPSINKIPAAALSIEDAEMLWRFQQRGQMTKVKLYMEAQTLPNVVGHNVVAEIKGSTYPEQTVLVSGHLDSWDVGQGAMDDGGGAFISWSVLSILRQLNLRPKRTVRCVLWSCEEFGGVGAEQYFEQHRQELEQMDLVLESDLGVFHPLGLEFAGNAQAFEIMQSIGEQLLVEINATQVVKGDGGTDIGPWMDNGVPGGSLLNENEKYFMFHHSNGDTMTVLNSTDMDLAAAVWTVHAYVVADLDDMLPR</sequence>
<dbReference type="EMBL" id="CAJNOQ010002243">
    <property type="protein sequence ID" value="CAF0947076.1"/>
    <property type="molecule type" value="Genomic_DNA"/>
</dbReference>
<feature type="chain" id="PRO_5035683963" description="Carboxypeptidase Q" evidence="22">
    <location>
        <begin position="19"/>
        <end position="472"/>
    </location>
</feature>
<keyword evidence="18" id="KW-0325">Glycoprotein</keyword>
<keyword evidence="15" id="KW-0333">Golgi apparatus</keyword>
<feature type="domain" description="Peptidase M28" evidence="23">
    <location>
        <begin position="270"/>
        <end position="455"/>
    </location>
</feature>
<evidence type="ECO:0000256" key="11">
    <source>
        <dbReference type="ARBA" id="ARBA00022729"/>
    </source>
</evidence>
<keyword evidence="7" id="KW-0964">Secreted</keyword>
<dbReference type="GO" id="GO:0043171">
    <property type="term" value="P:peptide catabolic process"/>
    <property type="evidence" value="ECO:0007669"/>
    <property type="project" value="TreeGrafter"/>
</dbReference>
<dbReference type="FunFam" id="3.50.30.30:FF:000009">
    <property type="entry name" value="Carboxypeptidase Q"/>
    <property type="match status" value="1"/>
</dbReference>
<dbReference type="AlphaFoldDB" id="A0A814CZ95"/>
<dbReference type="GO" id="GO:0005615">
    <property type="term" value="C:extracellular space"/>
    <property type="evidence" value="ECO:0007669"/>
    <property type="project" value="TreeGrafter"/>
</dbReference>
<feature type="signal peptide" evidence="22">
    <location>
        <begin position="1"/>
        <end position="18"/>
    </location>
</feature>
<evidence type="ECO:0000256" key="12">
    <source>
        <dbReference type="ARBA" id="ARBA00022801"/>
    </source>
</evidence>
<evidence type="ECO:0000259" key="23">
    <source>
        <dbReference type="Pfam" id="PF04389"/>
    </source>
</evidence>
<evidence type="ECO:0000256" key="15">
    <source>
        <dbReference type="ARBA" id="ARBA00023034"/>
    </source>
</evidence>
<evidence type="ECO:0000256" key="5">
    <source>
        <dbReference type="ARBA" id="ARBA00010918"/>
    </source>
</evidence>
<evidence type="ECO:0000256" key="7">
    <source>
        <dbReference type="ARBA" id="ARBA00022525"/>
    </source>
</evidence>
<evidence type="ECO:0000256" key="9">
    <source>
        <dbReference type="ARBA" id="ARBA00022670"/>
    </source>
</evidence>
<dbReference type="GO" id="GO:0005783">
    <property type="term" value="C:endoplasmic reticulum"/>
    <property type="evidence" value="ECO:0007669"/>
    <property type="project" value="UniProtKB-SubCell"/>
</dbReference>
<keyword evidence="17" id="KW-0865">Zymogen</keyword>
<evidence type="ECO:0000256" key="16">
    <source>
        <dbReference type="ARBA" id="ARBA00023049"/>
    </source>
</evidence>
<keyword evidence="13" id="KW-0256">Endoplasmic reticulum</keyword>
<gene>
    <name evidence="24" type="ORF">GPM918_LOCUS11032</name>
    <name evidence="25" type="ORF">SRO942_LOCUS11033</name>
</gene>
<dbReference type="GO" id="GO:0006508">
    <property type="term" value="P:proteolysis"/>
    <property type="evidence" value="ECO:0007669"/>
    <property type="project" value="UniProtKB-KW"/>
</dbReference>
<evidence type="ECO:0000256" key="20">
    <source>
        <dbReference type="ARBA" id="ARBA00025833"/>
    </source>
</evidence>
<dbReference type="Proteomes" id="UP000681722">
    <property type="component" value="Unassembled WGS sequence"/>
</dbReference>
<comment type="caution">
    <text evidence="24">The sequence shown here is derived from an EMBL/GenBank/DDBJ whole genome shotgun (WGS) entry which is preliminary data.</text>
</comment>
<dbReference type="InterPro" id="IPR039866">
    <property type="entry name" value="CPQ"/>
</dbReference>
<evidence type="ECO:0000256" key="19">
    <source>
        <dbReference type="ARBA" id="ARBA00023228"/>
    </source>
</evidence>
<dbReference type="GO" id="GO:0005794">
    <property type="term" value="C:Golgi apparatus"/>
    <property type="evidence" value="ECO:0007669"/>
    <property type="project" value="UniProtKB-SubCell"/>
</dbReference>
<name>A0A814CZ95_9BILA</name>
<keyword evidence="26" id="KW-1185">Reference proteome</keyword>
<evidence type="ECO:0000256" key="3">
    <source>
        <dbReference type="ARBA" id="ARBA00004555"/>
    </source>
</evidence>
<evidence type="ECO:0000313" key="26">
    <source>
        <dbReference type="Proteomes" id="UP000663829"/>
    </source>
</evidence>
<dbReference type="Proteomes" id="UP000663829">
    <property type="component" value="Unassembled WGS sequence"/>
</dbReference>
<dbReference type="GO" id="GO:0046872">
    <property type="term" value="F:metal ion binding"/>
    <property type="evidence" value="ECO:0007669"/>
    <property type="project" value="UniProtKB-KW"/>
</dbReference>
<evidence type="ECO:0000313" key="25">
    <source>
        <dbReference type="EMBL" id="CAF3723181.1"/>
    </source>
</evidence>
<keyword evidence="16" id="KW-0482">Metalloprotease</keyword>
<dbReference type="EMBL" id="CAJOBC010002243">
    <property type="protein sequence ID" value="CAF3723181.1"/>
    <property type="molecule type" value="Genomic_DNA"/>
</dbReference>
<reference evidence="24" key="1">
    <citation type="submission" date="2021-02" db="EMBL/GenBank/DDBJ databases">
        <authorList>
            <person name="Nowell W R."/>
        </authorList>
    </citation>
    <scope>NUCLEOTIDE SEQUENCE</scope>
</reference>
<dbReference type="GO" id="GO:0004180">
    <property type="term" value="F:carboxypeptidase activity"/>
    <property type="evidence" value="ECO:0007669"/>
    <property type="project" value="UniProtKB-KW"/>
</dbReference>
<evidence type="ECO:0000256" key="13">
    <source>
        <dbReference type="ARBA" id="ARBA00022824"/>
    </source>
</evidence>
<keyword evidence="10" id="KW-0479">Metal-binding</keyword>
<protein>
    <recommendedName>
        <fullName evidence="6">Carboxypeptidase Q</fullName>
    </recommendedName>
    <alternativeName>
        <fullName evidence="21">Plasma glutamate carboxypeptidase</fullName>
    </alternativeName>
</protein>
<comment type="similarity">
    <text evidence="5">Belongs to the peptidase M28 family.</text>
</comment>